<keyword evidence="1" id="KW-0808">Transferase</keyword>
<keyword evidence="14" id="KW-1185">Reference proteome</keyword>
<feature type="binding site" evidence="10">
    <location>
        <position position="137"/>
    </location>
    <ligand>
        <name>ATP</name>
        <dbReference type="ChEBI" id="CHEBI:30616"/>
    </ligand>
</feature>
<comment type="catalytic activity">
    <reaction evidence="8">
        <text>L-threonyl-[protein] + ATP = O-phospho-L-threonyl-[protein] + ADP + H(+)</text>
        <dbReference type="Rhea" id="RHEA:46608"/>
        <dbReference type="Rhea" id="RHEA-COMP:11060"/>
        <dbReference type="Rhea" id="RHEA-COMP:11605"/>
        <dbReference type="ChEBI" id="CHEBI:15378"/>
        <dbReference type="ChEBI" id="CHEBI:30013"/>
        <dbReference type="ChEBI" id="CHEBI:30616"/>
        <dbReference type="ChEBI" id="CHEBI:61977"/>
        <dbReference type="ChEBI" id="CHEBI:456216"/>
        <dbReference type="EC" id="2.7.12.2"/>
    </reaction>
</comment>
<dbReference type="PANTHER" id="PTHR48013">
    <property type="entry name" value="DUAL SPECIFICITY MITOGEN-ACTIVATED PROTEIN KINASE KINASE 5-RELATED"/>
    <property type="match status" value="1"/>
</dbReference>
<dbReference type="InterPro" id="IPR017441">
    <property type="entry name" value="Protein_kinase_ATP_BS"/>
</dbReference>
<proteinExistence type="inferred from homology"/>
<comment type="catalytic activity">
    <reaction evidence="9">
        <text>L-tyrosyl-[protein] + ATP = O-phospho-L-tyrosyl-[protein] + ADP + H(+)</text>
        <dbReference type="Rhea" id="RHEA:10596"/>
        <dbReference type="Rhea" id="RHEA-COMP:10136"/>
        <dbReference type="Rhea" id="RHEA-COMP:20101"/>
        <dbReference type="ChEBI" id="CHEBI:15378"/>
        <dbReference type="ChEBI" id="CHEBI:30616"/>
        <dbReference type="ChEBI" id="CHEBI:46858"/>
        <dbReference type="ChEBI" id="CHEBI:61978"/>
        <dbReference type="ChEBI" id="CHEBI:456216"/>
        <dbReference type="EC" id="2.7.12.2"/>
    </reaction>
</comment>
<dbReference type="InterPro" id="IPR011009">
    <property type="entry name" value="Kinase-like_dom_sf"/>
</dbReference>
<dbReference type="SMART" id="SM00220">
    <property type="entry name" value="S_TKc"/>
    <property type="match status" value="1"/>
</dbReference>
<organism evidence="13 14">
    <name type="scientific">Pythium oligandrum</name>
    <name type="common">Mycoparasitic fungus</name>
    <dbReference type="NCBI Taxonomy" id="41045"/>
    <lineage>
        <taxon>Eukaryota</taxon>
        <taxon>Sar</taxon>
        <taxon>Stramenopiles</taxon>
        <taxon>Oomycota</taxon>
        <taxon>Peronosporomycetes</taxon>
        <taxon>Pythiales</taxon>
        <taxon>Pythiaceae</taxon>
        <taxon>Pythium</taxon>
    </lineage>
</organism>
<keyword evidence="2 10" id="KW-0547">Nucleotide-binding</keyword>
<keyword evidence="4 10" id="KW-0067">ATP-binding</keyword>
<feature type="region of interest" description="Disordered" evidence="11">
    <location>
        <begin position="392"/>
        <end position="411"/>
    </location>
</feature>
<evidence type="ECO:0000259" key="12">
    <source>
        <dbReference type="PROSITE" id="PS50011"/>
    </source>
</evidence>
<dbReference type="PROSITE" id="PS50011">
    <property type="entry name" value="PROTEIN_KINASE_DOM"/>
    <property type="match status" value="1"/>
</dbReference>
<dbReference type="PROSITE" id="PS00107">
    <property type="entry name" value="PROTEIN_KINASE_ATP"/>
    <property type="match status" value="1"/>
</dbReference>
<dbReference type="SUPFAM" id="SSF56112">
    <property type="entry name" value="Protein kinase-like (PK-like)"/>
    <property type="match status" value="1"/>
</dbReference>
<name>A0A8K1C8B4_PYTOL</name>
<comment type="caution">
    <text evidence="13">The sequence shown here is derived from an EMBL/GenBank/DDBJ whole genome shotgun (WGS) entry which is preliminary data.</text>
</comment>
<sequence length="411" mass="46945">MKKRPVLTLVADDEDGGLLRPPQLTVKSIDDDDLSDEEEDGLEASCDIGETTFRKGPIHINRTGVTFVSDAKDSEKATDDSVKSDKTWPVRRPLTPPRRRQITLDELESCGLVGRGCSGHVLKAQHKVHRNEWYAIKVVNNVYDKSKRDQMLTEIRTLYNVESPYLVECFGAYFKDHQLSLVLEFCAVGSLDGLIQRHAPIRESMLACMTYQMLQGLLHLKASHHFHRDIKPQNILVQSNGLVKLTDFGIARELGNSQDMAQTFIGTFKYMSPERVQNEPYDYKSDIWSIGLVLIECATKVFPFRNARSYIDSIIECNDLELPADTADLSFSDDFRAFIKACLRKNPKQRASAEQLMESPWLERHRALDGSRCARRLAQWLSRGDVAEAKDEEYEDDFEVEEEIETYTDEK</sequence>
<dbReference type="Proteomes" id="UP000794436">
    <property type="component" value="Unassembled WGS sequence"/>
</dbReference>
<dbReference type="EMBL" id="SPLM01000111">
    <property type="protein sequence ID" value="TMW58417.1"/>
    <property type="molecule type" value="Genomic_DNA"/>
</dbReference>
<feature type="region of interest" description="Disordered" evidence="11">
    <location>
        <begin position="12"/>
        <end position="42"/>
    </location>
</feature>
<evidence type="ECO:0000256" key="10">
    <source>
        <dbReference type="PROSITE-ProRule" id="PRU10141"/>
    </source>
</evidence>
<dbReference type="InterPro" id="IPR000719">
    <property type="entry name" value="Prot_kinase_dom"/>
</dbReference>
<reference evidence="13" key="1">
    <citation type="submission" date="2019-03" db="EMBL/GenBank/DDBJ databases">
        <title>Long read genome sequence of the mycoparasitic Pythium oligandrum ATCC 38472 isolated from sugarbeet rhizosphere.</title>
        <authorList>
            <person name="Gaulin E."/>
        </authorList>
    </citation>
    <scope>NUCLEOTIDE SEQUENCE</scope>
    <source>
        <strain evidence="13">ATCC 38472_TT</strain>
    </source>
</reference>
<dbReference type="GO" id="GO:0005524">
    <property type="term" value="F:ATP binding"/>
    <property type="evidence" value="ECO:0007669"/>
    <property type="project" value="UniProtKB-UniRule"/>
</dbReference>
<evidence type="ECO:0000256" key="4">
    <source>
        <dbReference type="ARBA" id="ARBA00022840"/>
    </source>
</evidence>
<feature type="domain" description="Protein kinase" evidence="12">
    <location>
        <begin position="107"/>
        <end position="362"/>
    </location>
</feature>
<accession>A0A8K1C8B4</accession>
<protein>
    <recommendedName>
        <fullName evidence="6">mitogen-activated protein kinase kinase</fullName>
        <ecNumber evidence="6">2.7.12.2</ecNumber>
    </recommendedName>
</protein>
<gene>
    <name evidence="13" type="ORF">Poli38472_009976</name>
</gene>
<dbReference type="EC" id="2.7.12.2" evidence="6"/>
<dbReference type="Pfam" id="PF00069">
    <property type="entry name" value="Pkinase"/>
    <property type="match status" value="1"/>
</dbReference>
<evidence type="ECO:0000256" key="3">
    <source>
        <dbReference type="ARBA" id="ARBA00022777"/>
    </source>
</evidence>
<evidence type="ECO:0000313" key="14">
    <source>
        <dbReference type="Proteomes" id="UP000794436"/>
    </source>
</evidence>
<evidence type="ECO:0000313" key="13">
    <source>
        <dbReference type="EMBL" id="TMW58417.1"/>
    </source>
</evidence>
<evidence type="ECO:0000256" key="2">
    <source>
        <dbReference type="ARBA" id="ARBA00022741"/>
    </source>
</evidence>
<dbReference type="AlphaFoldDB" id="A0A8K1C8B4"/>
<dbReference type="PANTHER" id="PTHR48013:SF9">
    <property type="entry name" value="DUAL SPECIFICITY MITOGEN-ACTIVATED PROTEIN KINASE KINASE 5"/>
    <property type="match status" value="1"/>
</dbReference>
<feature type="region of interest" description="Disordered" evidence="11">
    <location>
        <begin position="71"/>
        <end position="94"/>
    </location>
</feature>
<evidence type="ECO:0000256" key="1">
    <source>
        <dbReference type="ARBA" id="ARBA00022679"/>
    </source>
</evidence>
<evidence type="ECO:0000256" key="8">
    <source>
        <dbReference type="ARBA" id="ARBA00049299"/>
    </source>
</evidence>
<feature type="compositionally biased region" description="Acidic residues" evidence="11">
    <location>
        <begin position="30"/>
        <end position="42"/>
    </location>
</feature>
<evidence type="ECO:0000256" key="9">
    <source>
        <dbReference type="ARBA" id="ARBA00051693"/>
    </source>
</evidence>
<comment type="catalytic activity">
    <reaction evidence="7">
        <text>L-seryl-[protein] + ATP = O-phospho-L-seryl-[protein] + ADP + H(+)</text>
        <dbReference type="Rhea" id="RHEA:17989"/>
        <dbReference type="Rhea" id="RHEA-COMP:9863"/>
        <dbReference type="Rhea" id="RHEA-COMP:11604"/>
        <dbReference type="ChEBI" id="CHEBI:15378"/>
        <dbReference type="ChEBI" id="CHEBI:29999"/>
        <dbReference type="ChEBI" id="CHEBI:30616"/>
        <dbReference type="ChEBI" id="CHEBI:83421"/>
        <dbReference type="ChEBI" id="CHEBI:456216"/>
        <dbReference type="EC" id="2.7.12.2"/>
    </reaction>
</comment>
<dbReference type="GO" id="GO:0004708">
    <property type="term" value="F:MAP kinase kinase activity"/>
    <property type="evidence" value="ECO:0007669"/>
    <property type="project" value="UniProtKB-EC"/>
</dbReference>
<comment type="similarity">
    <text evidence="5">Belongs to the protein kinase superfamily. STE Ser/Thr protein kinase family. MAP kinase kinase subfamily.</text>
</comment>
<dbReference type="OrthoDB" id="10252354at2759"/>
<evidence type="ECO:0000256" key="5">
    <source>
        <dbReference type="ARBA" id="ARBA00038035"/>
    </source>
</evidence>
<evidence type="ECO:0000256" key="11">
    <source>
        <dbReference type="SAM" id="MobiDB-lite"/>
    </source>
</evidence>
<evidence type="ECO:0000256" key="7">
    <source>
        <dbReference type="ARBA" id="ARBA00049014"/>
    </source>
</evidence>
<dbReference type="Gene3D" id="3.30.200.20">
    <property type="entry name" value="Phosphorylase Kinase, domain 1"/>
    <property type="match status" value="1"/>
</dbReference>
<evidence type="ECO:0000256" key="6">
    <source>
        <dbReference type="ARBA" id="ARBA00038999"/>
    </source>
</evidence>
<dbReference type="Gene3D" id="1.10.510.10">
    <property type="entry name" value="Transferase(Phosphotransferase) domain 1"/>
    <property type="match status" value="1"/>
</dbReference>
<feature type="compositionally biased region" description="Basic and acidic residues" evidence="11">
    <location>
        <begin position="71"/>
        <end position="88"/>
    </location>
</feature>
<keyword evidence="3" id="KW-0418">Kinase</keyword>